<dbReference type="Proteomes" id="UP000190559">
    <property type="component" value="Unassembled WGS sequence"/>
</dbReference>
<organism evidence="2 3">
    <name type="scientific">Xanthomonas axonopodis pv. melhusii</name>
    <dbReference type="NCBI Taxonomy" id="487834"/>
    <lineage>
        <taxon>Bacteria</taxon>
        <taxon>Pseudomonadati</taxon>
        <taxon>Pseudomonadota</taxon>
        <taxon>Gammaproteobacteria</taxon>
        <taxon>Lysobacterales</taxon>
        <taxon>Lysobacteraceae</taxon>
        <taxon>Xanthomonas</taxon>
    </lineage>
</organism>
<accession>A0A1T1NNJ8</accession>
<feature type="region of interest" description="Disordered" evidence="1">
    <location>
        <begin position="1"/>
        <end position="23"/>
    </location>
</feature>
<dbReference type="EMBL" id="LOJW01000071">
    <property type="protein sequence ID" value="OOW64968.1"/>
    <property type="molecule type" value="Genomic_DNA"/>
</dbReference>
<protein>
    <submittedName>
        <fullName evidence="2">Uncharacterized protein</fullName>
    </submittedName>
</protein>
<dbReference type="AlphaFoldDB" id="A0A1T1NNJ8"/>
<proteinExistence type="predicted"/>
<evidence type="ECO:0000313" key="2">
    <source>
        <dbReference type="EMBL" id="OOW64968.1"/>
    </source>
</evidence>
<gene>
    <name evidence="2" type="ORF">Xmlh_21040</name>
</gene>
<reference evidence="2 3" key="1">
    <citation type="submission" date="2015-12" db="EMBL/GenBank/DDBJ databases">
        <authorList>
            <person name="Shamseldin A."/>
            <person name="Moawad H."/>
            <person name="Abd El-Rahim W.M."/>
            <person name="Sadowsky M.J."/>
        </authorList>
    </citation>
    <scope>NUCLEOTIDE SEQUENCE [LARGE SCALE GENOMIC DNA]</scope>
    <source>
        <strain evidence="2 3">LMG9050</strain>
    </source>
</reference>
<comment type="caution">
    <text evidence="2">The sequence shown here is derived from an EMBL/GenBank/DDBJ whole genome shotgun (WGS) entry which is preliminary data.</text>
</comment>
<sequence>MISRSPESGAELKPLSRRERGWGEGTSRRGLFIAASVGGANVTGDRFFGAADILSDSPSRHIPAMAMAAKQRVAGHVLECVNTRMSTPYIAELGCK</sequence>
<evidence type="ECO:0000256" key="1">
    <source>
        <dbReference type="SAM" id="MobiDB-lite"/>
    </source>
</evidence>
<name>A0A1T1NNJ8_9XANT</name>
<evidence type="ECO:0000313" key="3">
    <source>
        <dbReference type="Proteomes" id="UP000190559"/>
    </source>
</evidence>